<dbReference type="Proteomes" id="UP000286921">
    <property type="component" value="Unassembled WGS sequence"/>
</dbReference>
<keyword evidence="3" id="KW-1185">Reference proteome</keyword>
<name>A0A401L1Y9_ASPAW</name>
<evidence type="ECO:0000313" key="3">
    <source>
        <dbReference type="Proteomes" id="UP000286921"/>
    </source>
</evidence>
<sequence length="217" mass="23643">MSDPSADVTGSTPNMTGAEISALVSTTSRGLVSVPPPPIFRPRFVLDTTFSREYIASFDQPVPMPEFATNNPYFVVPQPICDGTQAHANSLIPAKGADEDQTPAVESRRSHDKERSRRPRSDKQARSRPAMSAECTDRRHAAHPGHLHPHWTKLEAGSPPHPGEVLAVMEKRNHARAPGILVLAVKQEETIANRKSPFSGIGSAFNAVLHTRSEFAD</sequence>
<feature type="compositionally biased region" description="Basic residues" evidence="1">
    <location>
        <begin position="140"/>
        <end position="149"/>
    </location>
</feature>
<organism evidence="2 3">
    <name type="scientific">Aspergillus awamori</name>
    <name type="common">Black koji mold</name>
    <dbReference type="NCBI Taxonomy" id="105351"/>
    <lineage>
        <taxon>Eukaryota</taxon>
        <taxon>Fungi</taxon>
        <taxon>Dikarya</taxon>
        <taxon>Ascomycota</taxon>
        <taxon>Pezizomycotina</taxon>
        <taxon>Eurotiomycetes</taxon>
        <taxon>Eurotiomycetidae</taxon>
        <taxon>Eurotiales</taxon>
        <taxon>Aspergillaceae</taxon>
        <taxon>Aspergillus</taxon>
    </lineage>
</organism>
<feature type="compositionally biased region" description="Basic and acidic residues" evidence="1">
    <location>
        <begin position="106"/>
        <end position="125"/>
    </location>
</feature>
<protein>
    <submittedName>
        <fullName evidence="2">Uncharacterized protein</fullName>
    </submittedName>
</protein>
<reference evidence="2 3" key="1">
    <citation type="submission" date="2016-09" db="EMBL/GenBank/DDBJ databases">
        <title>Aspergillus awamori IFM 58123T.</title>
        <authorList>
            <person name="Kusuya Y."/>
            <person name="Shimizu M."/>
            <person name="Takahashi H."/>
            <person name="Yaguchi T."/>
        </authorList>
    </citation>
    <scope>NUCLEOTIDE SEQUENCE [LARGE SCALE GENOMIC DNA]</scope>
    <source>
        <strain evidence="2 3">IFM 58123</strain>
    </source>
</reference>
<comment type="caution">
    <text evidence="2">The sequence shown here is derived from an EMBL/GenBank/DDBJ whole genome shotgun (WGS) entry which is preliminary data.</text>
</comment>
<evidence type="ECO:0000313" key="2">
    <source>
        <dbReference type="EMBL" id="GCB25529.1"/>
    </source>
</evidence>
<dbReference type="EMBL" id="BDHI01000021">
    <property type="protein sequence ID" value="GCB25529.1"/>
    <property type="molecule type" value="Genomic_DNA"/>
</dbReference>
<evidence type="ECO:0000256" key="1">
    <source>
        <dbReference type="SAM" id="MobiDB-lite"/>
    </source>
</evidence>
<accession>A0A401L1Y9</accession>
<proteinExistence type="predicted"/>
<gene>
    <name evidence="2" type="ORF">AAWM_08414</name>
</gene>
<feature type="region of interest" description="Disordered" evidence="1">
    <location>
        <begin position="93"/>
        <end position="149"/>
    </location>
</feature>
<dbReference type="AlphaFoldDB" id="A0A401L1Y9"/>